<dbReference type="Proteomes" id="UP001328107">
    <property type="component" value="Unassembled WGS sequence"/>
</dbReference>
<keyword evidence="2" id="KW-1185">Reference proteome</keyword>
<accession>A0AAN4YZ99</accession>
<dbReference type="AlphaFoldDB" id="A0AAN4YZ99"/>
<organism evidence="1 2">
    <name type="scientific">Pristionchus mayeri</name>
    <dbReference type="NCBI Taxonomy" id="1317129"/>
    <lineage>
        <taxon>Eukaryota</taxon>
        <taxon>Metazoa</taxon>
        <taxon>Ecdysozoa</taxon>
        <taxon>Nematoda</taxon>
        <taxon>Chromadorea</taxon>
        <taxon>Rhabditida</taxon>
        <taxon>Rhabditina</taxon>
        <taxon>Diplogasteromorpha</taxon>
        <taxon>Diplogasteroidea</taxon>
        <taxon>Neodiplogasteridae</taxon>
        <taxon>Pristionchus</taxon>
    </lineage>
</organism>
<name>A0AAN4YZ99_9BILA</name>
<evidence type="ECO:0000313" key="2">
    <source>
        <dbReference type="Proteomes" id="UP001328107"/>
    </source>
</evidence>
<evidence type="ECO:0000313" key="1">
    <source>
        <dbReference type="EMBL" id="GMR30991.1"/>
    </source>
</evidence>
<protein>
    <submittedName>
        <fullName evidence="1">Uncharacterized protein</fullName>
    </submittedName>
</protein>
<gene>
    <name evidence="1" type="ORF">PMAYCL1PPCAC_01186</name>
</gene>
<proteinExistence type="predicted"/>
<dbReference type="EMBL" id="BTRK01000001">
    <property type="protein sequence ID" value="GMR30991.1"/>
    <property type="molecule type" value="Genomic_DNA"/>
</dbReference>
<sequence>MECADVQKVKERIRDMEEKKWVNQWAEYYLDVLEACKTMKMEKVGGKRAQEMLLLMRGNILKSESARIKGRDVLLNRLKELEYAYCADCDAVFMNYKQILLHTMQKRHATSGIDVTLDDQEKLPLVEINACMMALFEPLINDMAVAEKTFLDGLEPFEYGTTSWEDYAPEGDFQDHCDYTHGLQICGNPEYNIPLTHRQIVINMMAQFKQHKTRGREWMTELHNHIGDRQTMCSYCKKVTGTREEYYKHLRTYAQLVESPALDTITLIVNMYTKDRE</sequence>
<comment type="caution">
    <text evidence="1">The sequence shown here is derived from an EMBL/GenBank/DDBJ whole genome shotgun (WGS) entry which is preliminary data.</text>
</comment>
<reference evidence="2" key="1">
    <citation type="submission" date="2022-10" db="EMBL/GenBank/DDBJ databases">
        <title>Genome assembly of Pristionchus species.</title>
        <authorList>
            <person name="Yoshida K."/>
            <person name="Sommer R.J."/>
        </authorList>
    </citation>
    <scope>NUCLEOTIDE SEQUENCE [LARGE SCALE GENOMIC DNA]</scope>
    <source>
        <strain evidence="2">RS5460</strain>
    </source>
</reference>